<dbReference type="InterPro" id="IPR009061">
    <property type="entry name" value="DNA-bd_dom_put_sf"/>
</dbReference>
<sequence length="139" mass="15466">MIAIGEAARLIGLSVETIRYYEREGIVEKAGRTASGRRAYTEREISELRFIKRCRDLGFTIQDACALRELSKAPEQACRDVEYVATRHLDNVRSKIAALQRLEQALAELVQTCTEGAASCPLLTALLNEPFVKDVISGH</sequence>
<evidence type="ECO:0000313" key="6">
    <source>
        <dbReference type="Proteomes" id="UP000597886"/>
    </source>
</evidence>
<protein>
    <submittedName>
        <fullName evidence="5">MerR family transcriptional regulator</fullName>
    </submittedName>
</protein>
<dbReference type="GO" id="GO:0003700">
    <property type="term" value="F:DNA-binding transcription factor activity"/>
    <property type="evidence" value="ECO:0007669"/>
    <property type="project" value="InterPro"/>
</dbReference>
<dbReference type="AlphaFoldDB" id="A0AA90ZHG6"/>
<keyword evidence="3" id="KW-0804">Transcription</keyword>
<dbReference type="Gene3D" id="1.10.1660.10">
    <property type="match status" value="1"/>
</dbReference>
<feature type="domain" description="HTH merR-type" evidence="4">
    <location>
        <begin position="1"/>
        <end position="70"/>
    </location>
</feature>
<evidence type="ECO:0000313" key="5">
    <source>
        <dbReference type="EMBL" id="NOE20414.1"/>
    </source>
</evidence>
<gene>
    <name evidence="5" type="ORF">GS634_19995</name>
</gene>
<proteinExistence type="predicted"/>
<dbReference type="SMART" id="SM00422">
    <property type="entry name" value="HTH_MERR"/>
    <property type="match status" value="1"/>
</dbReference>
<dbReference type="SUPFAM" id="SSF46955">
    <property type="entry name" value="Putative DNA-binding domain"/>
    <property type="match status" value="1"/>
</dbReference>
<dbReference type="InterPro" id="IPR047057">
    <property type="entry name" value="MerR_fam"/>
</dbReference>
<evidence type="ECO:0000256" key="1">
    <source>
        <dbReference type="ARBA" id="ARBA00023015"/>
    </source>
</evidence>
<evidence type="ECO:0000256" key="3">
    <source>
        <dbReference type="ARBA" id="ARBA00023163"/>
    </source>
</evidence>
<dbReference type="PANTHER" id="PTHR30204:SF94">
    <property type="entry name" value="HEAVY METAL-DEPENDENT TRANSCRIPTIONAL REGULATOR HI_0293-RELATED"/>
    <property type="match status" value="1"/>
</dbReference>
<name>A0AA90ZHG6_9RHOB</name>
<organism evidence="5 6">
    <name type="scientific">Ruegeria atlantica</name>
    <dbReference type="NCBI Taxonomy" id="81569"/>
    <lineage>
        <taxon>Bacteria</taxon>
        <taxon>Pseudomonadati</taxon>
        <taxon>Pseudomonadota</taxon>
        <taxon>Alphaproteobacteria</taxon>
        <taxon>Rhodobacterales</taxon>
        <taxon>Roseobacteraceae</taxon>
        <taxon>Ruegeria</taxon>
    </lineage>
</organism>
<dbReference type="PRINTS" id="PR00040">
    <property type="entry name" value="HTHMERR"/>
</dbReference>
<comment type="caution">
    <text evidence="5">The sequence shown here is derived from an EMBL/GenBank/DDBJ whole genome shotgun (WGS) entry which is preliminary data.</text>
</comment>
<dbReference type="EMBL" id="WVRA01000010">
    <property type="protein sequence ID" value="NOE20414.1"/>
    <property type="molecule type" value="Genomic_DNA"/>
</dbReference>
<keyword evidence="2" id="KW-0238">DNA-binding</keyword>
<dbReference type="PANTHER" id="PTHR30204">
    <property type="entry name" value="REDOX-CYCLING DRUG-SENSING TRANSCRIPTIONAL ACTIVATOR SOXR"/>
    <property type="match status" value="1"/>
</dbReference>
<dbReference type="PROSITE" id="PS00552">
    <property type="entry name" value="HTH_MERR_1"/>
    <property type="match status" value="1"/>
</dbReference>
<dbReference type="Proteomes" id="UP000597886">
    <property type="component" value="Unassembled WGS sequence"/>
</dbReference>
<dbReference type="Pfam" id="PF13411">
    <property type="entry name" value="MerR_1"/>
    <property type="match status" value="1"/>
</dbReference>
<evidence type="ECO:0000256" key="2">
    <source>
        <dbReference type="ARBA" id="ARBA00023125"/>
    </source>
</evidence>
<dbReference type="GO" id="GO:0003677">
    <property type="term" value="F:DNA binding"/>
    <property type="evidence" value="ECO:0007669"/>
    <property type="project" value="UniProtKB-KW"/>
</dbReference>
<keyword evidence="1" id="KW-0805">Transcription regulation</keyword>
<reference evidence="5" key="1">
    <citation type="submission" date="2019-12" db="EMBL/GenBank/DDBJ databases">
        <title>Ruegeria JWLKs population differentiation of coral mucus and skeleton niches.</title>
        <authorList>
            <person name="Luo D."/>
        </authorList>
    </citation>
    <scope>NUCLEOTIDE SEQUENCE</scope>
    <source>
        <strain evidence="5">HKCCD6181</strain>
    </source>
</reference>
<accession>A0AA90ZHG6</accession>
<dbReference type="RefSeq" id="WP_152460747.1">
    <property type="nucleotide sequence ID" value="NZ_WVRA01000010.1"/>
</dbReference>
<dbReference type="InterPro" id="IPR000551">
    <property type="entry name" value="MerR-type_HTH_dom"/>
</dbReference>
<evidence type="ECO:0000259" key="4">
    <source>
        <dbReference type="PROSITE" id="PS50937"/>
    </source>
</evidence>
<dbReference type="PROSITE" id="PS50937">
    <property type="entry name" value="HTH_MERR_2"/>
    <property type="match status" value="1"/>
</dbReference>